<reference evidence="14 15" key="1">
    <citation type="submission" date="2023-10" db="EMBL/GenBank/DDBJ databases">
        <title>Chromosome-scale genome assembly provides insights into flower coloration mechanisms of Canna indica.</title>
        <authorList>
            <person name="Li C."/>
        </authorList>
    </citation>
    <scope>NUCLEOTIDE SEQUENCE [LARGE SCALE GENOMIC DNA]</scope>
    <source>
        <tissue evidence="14">Flower</tissue>
    </source>
</reference>
<feature type="transmembrane region" description="Helical" evidence="13">
    <location>
        <begin position="74"/>
        <end position="96"/>
    </location>
</feature>
<keyword evidence="7 14" id="KW-0762">Sugar transport</keyword>
<name>A0AAQ3JYP2_9LILI</name>
<evidence type="ECO:0000313" key="15">
    <source>
        <dbReference type="Proteomes" id="UP001327560"/>
    </source>
</evidence>
<organism evidence="14 15">
    <name type="scientific">Canna indica</name>
    <name type="common">Indian-shot</name>
    <dbReference type="NCBI Taxonomy" id="4628"/>
    <lineage>
        <taxon>Eukaryota</taxon>
        <taxon>Viridiplantae</taxon>
        <taxon>Streptophyta</taxon>
        <taxon>Embryophyta</taxon>
        <taxon>Tracheophyta</taxon>
        <taxon>Spermatophyta</taxon>
        <taxon>Magnoliopsida</taxon>
        <taxon>Liliopsida</taxon>
        <taxon>Zingiberales</taxon>
        <taxon>Cannaceae</taxon>
        <taxon>Canna</taxon>
    </lineage>
</organism>
<evidence type="ECO:0000256" key="11">
    <source>
        <dbReference type="ARBA" id="ARBA00023034"/>
    </source>
</evidence>
<keyword evidence="5" id="KW-0813">Transport</keyword>
<comment type="similarity">
    <text evidence="3">Belongs to the SWEET sugar transporter family.</text>
</comment>
<evidence type="ECO:0000256" key="7">
    <source>
        <dbReference type="ARBA" id="ARBA00022597"/>
    </source>
</evidence>
<dbReference type="PANTHER" id="PTHR10791">
    <property type="entry name" value="RAG1-ACTIVATING PROTEIN 1"/>
    <property type="match status" value="1"/>
</dbReference>
<sequence>MVSSIDLDCLFLLPLEAEICFSTASSSGGTLQHHCIDFRLCVASAPSAENVRWVYRISGFHVHKRVTMTKSVEFMPFHLSFFSFLASAVWMAYGLLERDLFLAAPNLLGCPMGFLQLVLYFIYRGSKEIPEASNGIDLENATKYMPQQEVVDAKSLAS</sequence>
<evidence type="ECO:0000256" key="10">
    <source>
        <dbReference type="ARBA" id="ARBA00022989"/>
    </source>
</evidence>
<dbReference type="FunFam" id="1.20.1280.290:FF:000004">
    <property type="entry name" value="Sugar transporter SWEET"/>
    <property type="match status" value="1"/>
</dbReference>
<dbReference type="PANTHER" id="PTHR10791:SF28">
    <property type="entry name" value="BIDIRECTIONAL SUGAR TRANSPORTER SWEET3"/>
    <property type="match status" value="1"/>
</dbReference>
<evidence type="ECO:0000256" key="6">
    <source>
        <dbReference type="ARBA" id="ARBA00022475"/>
    </source>
</evidence>
<keyword evidence="9" id="KW-0677">Repeat</keyword>
<evidence type="ECO:0000256" key="2">
    <source>
        <dbReference type="ARBA" id="ARBA00004653"/>
    </source>
</evidence>
<evidence type="ECO:0000256" key="8">
    <source>
        <dbReference type="ARBA" id="ARBA00022692"/>
    </source>
</evidence>
<accession>A0AAQ3JYP2</accession>
<protein>
    <recommendedName>
        <fullName evidence="4">Sugar transporter SWEET1</fullName>
    </recommendedName>
</protein>
<dbReference type="GO" id="GO:0051119">
    <property type="term" value="F:sugar transmembrane transporter activity"/>
    <property type="evidence" value="ECO:0007669"/>
    <property type="project" value="InterPro"/>
</dbReference>
<keyword evidence="8 13" id="KW-0812">Transmembrane</keyword>
<keyword evidence="6" id="KW-1003">Cell membrane</keyword>
<evidence type="ECO:0000256" key="9">
    <source>
        <dbReference type="ARBA" id="ARBA00022737"/>
    </source>
</evidence>
<dbReference type="GO" id="GO:0000139">
    <property type="term" value="C:Golgi membrane"/>
    <property type="evidence" value="ECO:0007669"/>
    <property type="project" value="UniProtKB-SubCell"/>
</dbReference>
<dbReference type="Proteomes" id="UP001327560">
    <property type="component" value="Chromosome 2"/>
</dbReference>
<evidence type="ECO:0000256" key="1">
    <source>
        <dbReference type="ARBA" id="ARBA00004651"/>
    </source>
</evidence>
<keyword evidence="11" id="KW-0333">Golgi apparatus</keyword>
<dbReference type="InterPro" id="IPR047664">
    <property type="entry name" value="SWEET"/>
</dbReference>
<dbReference type="GO" id="GO:0005886">
    <property type="term" value="C:plasma membrane"/>
    <property type="evidence" value="ECO:0007669"/>
    <property type="project" value="UniProtKB-SubCell"/>
</dbReference>
<dbReference type="EMBL" id="CP136891">
    <property type="protein sequence ID" value="WOK97196.1"/>
    <property type="molecule type" value="Genomic_DNA"/>
</dbReference>
<proteinExistence type="inferred from homology"/>
<dbReference type="Gene3D" id="1.20.1280.290">
    <property type="match status" value="1"/>
</dbReference>
<keyword evidence="15" id="KW-1185">Reference proteome</keyword>
<gene>
    <name evidence="14" type="ORF">Cni_G05904</name>
</gene>
<evidence type="ECO:0000256" key="5">
    <source>
        <dbReference type="ARBA" id="ARBA00022448"/>
    </source>
</evidence>
<evidence type="ECO:0000256" key="13">
    <source>
        <dbReference type="SAM" id="Phobius"/>
    </source>
</evidence>
<dbReference type="AlphaFoldDB" id="A0AAQ3JYP2"/>
<dbReference type="Pfam" id="PF03083">
    <property type="entry name" value="MtN3_slv"/>
    <property type="match status" value="1"/>
</dbReference>
<keyword evidence="10 13" id="KW-1133">Transmembrane helix</keyword>
<keyword evidence="12 13" id="KW-0472">Membrane</keyword>
<dbReference type="InterPro" id="IPR004316">
    <property type="entry name" value="SWEET_rpt"/>
</dbReference>
<evidence type="ECO:0000256" key="4">
    <source>
        <dbReference type="ARBA" id="ARBA00021741"/>
    </source>
</evidence>
<evidence type="ECO:0000313" key="14">
    <source>
        <dbReference type="EMBL" id="WOK97196.1"/>
    </source>
</evidence>
<comment type="subcellular location">
    <subcellularLocation>
        <location evidence="1">Cell membrane</location>
        <topology evidence="1">Multi-pass membrane protein</topology>
    </subcellularLocation>
    <subcellularLocation>
        <location evidence="2">Golgi apparatus membrane</location>
        <topology evidence="2">Multi-pass membrane protein</topology>
    </subcellularLocation>
</comment>
<evidence type="ECO:0000256" key="12">
    <source>
        <dbReference type="ARBA" id="ARBA00023136"/>
    </source>
</evidence>
<feature type="transmembrane region" description="Helical" evidence="13">
    <location>
        <begin position="102"/>
        <end position="123"/>
    </location>
</feature>
<evidence type="ECO:0000256" key="3">
    <source>
        <dbReference type="ARBA" id="ARBA00007809"/>
    </source>
</evidence>